<keyword evidence="9" id="KW-0732">Signal</keyword>
<keyword evidence="5" id="KW-0602">Photosynthesis</keyword>
<evidence type="ECO:0000256" key="6">
    <source>
        <dbReference type="ARBA" id="ARBA00022640"/>
    </source>
</evidence>
<evidence type="ECO:0000256" key="7">
    <source>
        <dbReference type="ARBA" id="ARBA00023243"/>
    </source>
</evidence>
<keyword evidence="8" id="KW-0157">Chromophore</keyword>
<dbReference type="SUPFAM" id="SSF103511">
    <property type="entry name" value="Chlorophyll a-b binding protein"/>
    <property type="match status" value="1"/>
</dbReference>
<dbReference type="PANTHER" id="PTHR21649">
    <property type="entry name" value="CHLOROPHYLL A/B BINDING PROTEIN"/>
    <property type="match status" value="1"/>
</dbReference>
<dbReference type="Gene3D" id="1.10.3460.10">
    <property type="entry name" value="Chlorophyll a/b binding protein domain"/>
    <property type="match status" value="1"/>
</dbReference>
<sequence length="208" mass="22097">MKLALLSTVVGGAAAFAPSSQSSGSAGRATATTSLNAEMSKSLPFLLKPATLDGSMIGDVGFDPVGFTDGYDVKWLRESEIKHGRVAMLAALGFVVSEFVNFPMYADMHVDDSNMAPTAVGVSAMMQIVLAAGFEEYRTNKGKITMEDMFSDASRVPGDLGFDPLGYKTKGAAEYAKLQLQEIKNGRLAMLAIGGMIHHNFVTGEPLF</sequence>
<reference evidence="10 11" key="1">
    <citation type="submission" date="2024-10" db="EMBL/GenBank/DDBJ databases">
        <title>Updated reference genomes for cyclostephanoid diatoms.</title>
        <authorList>
            <person name="Roberts W.R."/>
            <person name="Alverson A.J."/>
        </authorList>
    </citation>
    <scope>NUCLEOTIDE SEQUENCE [LARGE SCALE GENOMIC DNA]</scope>
    <source>
        <strain evidence="10 11">AJA276-08</strain>
    </source>
</reference>
<feature type="binding site" evidence="8">
    <location>
        <position position="83"/>
    </location>
    <ligand>
        <name>chlorophyll a</name>
        <dbReference type="ChEBI" id="CHEBI:58416"/>
        <label>1</label>
    </ligand>
</feature>
<comment type="function">
    <text evidence="1">The light-harvesting complex (LHC) functions as a light receptor, it captures and delivers excitation energy to photosystems with which it is closely associated. Energy is transferred from the carotenoid and chlorophyll C (or B) to chlorophyll A and the photosynthetic reaction centers where it is used to synthesize ATP and reducing power.</text>
</comment>
<evidence type="ECO:0000256" key="5">
    <source>
        <dbReference type="ARBA" id="ARBA00022531"/>
    </source>
</evidence>
<feature type="binding site" evidence="8">
    <location>
        <position position="80"/>
    </location>
    <ligand>
        <name>chlorophyll a</name>
        <dbReference type="ChEBI" id="CHEBI:58416"/>
        <label>1</label>
    </ligand>
</feature>
<feature type="binding site" description="axial binding residue" evidence="8">
    <location>
        <position position="85"/>
    </location>
    <ligand>
        <name>chlorophyll b</name>
        <dbReference type="ChEBI" id="CHEBI:61721"/>
        <label>1</label>
    </ligand>
    <ligandPart>
        <name>Mg</name>
        <dbReference type="ChEBI" id="CHEBI:25107"/>
    </ligandPart>
</feature>
<evidence type="ECO:0000256" key="2">
    <source>
        <dbReference type="ARBA" id="ARBA00004229"/>
    </source>
</evidence>
<evidence type="ECO:0000256" key="1">
    <source>
        <dbReference type="ARBA" id="ARBA00004022"/>
    </source>
</evidence>
<proteinExistence type="inferred from homology"/>
<organism evidence="10 11">
    <name type="scientific">Stephanodiscus triporus</name>
    <dbReference type="NCBI Taxonomy" id="2934178"/>
    <lineage>
        <taxon>Eukaryota</taxon>
        <taxon>Sar</taxon>
        <taxon>Stramenopiles</taxon>
        <taxon>Ochrophyta</taxon>
        <taxon>Bacillariophyta</taxon>
        <taxon>Coscinodiscophyceae</taxon>
        <taxon>Thalassiosirophycidae</taxon>
        <taxon>Stephanodiscales</taxon>
        <taxon>Stephanodiscaceae</taxon>
        <taxon>Stephanodiscus</taxon>
    </lineage>
</organism>
<name>A0ABD3MCX3_9STRA</name>
<keyword evidence="7" id="KW-0437">Light-harvesting polypeptide</keyword>
<dbReference type="AlphaFoldDB" id="A0ABD3MCX3"/>
<evidence type="ECO:0000256" key="9">
    <source>
        <dbReference type="SAM" id="SignalP"/>
    </source>
</evidence>
<dbReference type="InterPro" id="IPR022796">
    <property type="entry name" value="Chloroa_b-bind"/>
</dbReference>
<evidence type="ECO:0000256" key="3">
    <source>
        <dbReference type="ARBA" id="ARBA00005933"/>
    </source>
</evidence>
<feature type="binding site" evidence="8">
    <location>
        <position position="185"/>
    </location>
    <ligand>
        <name>chlorophyll b</name>
        <dbReference type="ChEBI" id="CHEBI:61721"/>
        <label>2</label>
    </ligand>
</feature>
<keyword evidence="6" id="KW-0934">Plastid</keyword>
<feature type="binding site" evidence="8">
    <location>
        <position position="182"/>
    </location>
    <ligand>
        <name>chlorophyll a</name>
        <dbReference type="ChEBI" id="CHEBI:58416"/>
        <label>1</label>
    </ligand>
</feature>
<keyword evidence="8" id="KW-0148">Chlorophyll</keyword>
<evidence type="ECO:0000313" key="11">
    <source>
        <dbReference type="Proteomes" id="UP001530315"/>
    </source>
</evidence>
<accession>A0ABD3MCX3</accession>
<keyword evidence="4" id="KW-0150">Chloroplast</keyword>
<feature type="binding site" evidence="8">
    <location>
        <position position="187"/>
    </location>
    <ligand>
        <name>chlorophyll a</name>
        <dbReference type="ChEBI" id="CHEBI:58416"/>
        <label>1</label>
    </ligand>
</feature>
<dbReference type="Proteomes" id="UP001530315">
    <property type="component" value="Unassembled WGS sequence"/>
</dbReference>
<evidence type="ECO:0000256" key="8">
    <source>
        <dbReference type="PIRSR" id="PIRSR601344-1"/>
    </source>
</evidence>
<dbReference type="GO" id="GO:0030076">
    <property type="term" value="C:light-harvesting complex"/>
    <property type="evidence" value="ECO:0007669"/>
    <property type="project" value="UniProtKB-KW"/>
</dbReference>
<dbReference type="InterPro" id="IPR001344">
    <property type="entry name" value="Chloro_AB-bd_pln"/>
</dbReference>
<gene>
    <name evidence="10" type="ORF">ACHAW5_006671</name>
</gene>
<feature type="chain" id="PRO_5044806698" evidence="9">
    <location>
        <begin position="16"/>
        <end position="208"/>
    </location>
</feature>
<feature type="signal peptide" evidence="9">
    <location>
        <begin position="1"/>
        <end position="15"/>
    </location>
</feature>
<dbReference type="GO" id="GO:0009507">
    <property type="term" value="C:chloroplast"/>
    <property type="evidence" value="ECO:0007669"/>
    <property type="project" value="UniProtKB-SubCell"/>
</dbReference>
<comment type="caution">
    <text evidence="10">The sequence shown here is derived from an EMBL/GenBank/DDBJ whole genome shotgun (WGS) entry which is preliminary data.</text>
</comment>
<evidence type="ECO:0000256" key="4">
    <source>
        <dbReference type="ARBA" id="ARBA00022528"/>
    </source>
</evidence>
<protein>
    <submittedName>
        <fullName evidence="10">Uncharacterized protein</fullName>
    </submittedName>
</protein>
<keyword evidence="11" id="KW-1185">Reference proteome</keyword>
<dbReference type="Pfam" id="PF00504">
    <property type="entry name" value="Chloroa_b-bind"/>
    <property type="match status" value="1"/>
</dbReference>
<evidence type="ECO:0000313" key="10">
    <source>
        <dbReference type="EMBL" id="KAL3761965.1"/>
    </source>
</evidence>
<dbReference type="EMBL" id="JALLAZ020001841">
    <property type="protein sequence ID" value="KAL3761965.1"/>
    <property type="molecule type" value="Genomic_DNA"/>
</dbReference>
<comment type="similarity">
    <text evidence="3">Belongs to the fucoxanthin chlorophyll protein family.</text>
</comment>
<dbReference type="GO" id="GO:0015979">
    <property type="term" value="P:photosynthesis"/>
    <property type="evidence" value="ECO:0007669"/>
    <property type="project" value="UniProtKB-KW"/>
</dbReference>
<comment type="subcellular location">
    <subcellularLocation>
        <location evidence="2">Plastid</location>
        <location evidence="2">Chloroplast</location>
    </subcellularLocation>
</comment>